<dbReference type="Pfam" id="PF05729">
    <property type="entry name" value="NACHT"/>
    <property type="match status" value="1"/>
</dbReference>
<gene>
    <name evidence="3" type="ORF">CRHIZ90672A_00009960</name>
</gene>
<dbReference type="Pfam" id="PF06985">
    <property type="entry name" value="HET"/>
    <property type="match status" value="1"/>
</dbReference>
<dbReference type="InterPro" id="IPR055496">
    <property type="entry name" value="DUF7068"/>
</dbReference>
<dbReference type="EMBL" id="CABFNQ020000528">
    <property type="protein sequence ID" value="CAH0017925.1"/>
    <property type="molecule type" value="Genomic_DNA"/>
</dbReference>
<dbReference type="Proteomes" id="UP000696573">
    <property type="component" value="Unassembled WGS sequence"/>
</dbReference>
<accession>A0A9N9V3J9</accession>
<dbReference type="InterPro" id="IPR010730">
    <property type="entry name" value="HET"/>
</dbReference>
<comment type="caution">
    <text evidence="3">The sequence shown here is derived from an EMBL/GenBank/DDBJ whole genome shotgun (WGS) entry which is preliminary data.</text>
</comment>
<dbReference type="InterPro" id="IPR011989">
    <property type="entry name" value="ARM-like"/>
</dbReference>
<evidence type="ECO:0000313" key="4">
    <source>
        <dbReference type="Proteomes" id="UP000696573"/>
    </source>
</evidence>
<dbReference type="PANTHER" id="PTHR10622:SF13">
    <property type="entry name" value="NACHT DOMAIN-CONTAINING PROTEIN"/>
    <property type="match status" value="1"/>
</dbReference>
<dbReference type="SUPFAM" id="SSF52540">
    <property type="entry name" value="P-loop containing nucleoside triphosphate hydrolases"/>
    <property type="match status" value="1"/>
</dbReference>
<feature type="domain" description="NACHT" evidence="2">
    <location>
        <begin position="339"/>
        <end position="475"/>
    </location>
</feature>
<protein>
    <recommendedName>
        <fullName evidence="2">NACHT domain-containing protein</fullName>
    </recommendedName>
</protein>
<dbReference type="SUPFAM" id="SSF48371">
    <property type="entry name" value="ARM repeat"/>
    <property type="match status" value="1"/>
</dbReference>
<dbReference type="PROSITE" id="PS50837">
    <property type="entry name" value="NACHT"/>
    <property type="match status" value="1"/>
</dbReference>
<evidence type="ECO:0000313" key="3">
    <source>
        <dbReference type="EMBL" id="CAH0017925.1"/>
    </source>
</evidence>
<dbReference type="PANTHER" id="PTHR10622">
    <property type="entry name" value="HET DOMAIN-CONTAINING PROTEIN"/>
    <property type="match status" value="1"/>
</dbReference>
<dbReference type="InterPro" id="IPR027417">
    <property type="entry name" value="P-loop_NTPase"/>
</dbReference>
<dbReference type="Gene3D" id="1.25.10.10">
    <property type="entry name" value="Leucine-rich Repeat Variant"/>
    <property type="match status" value="3"/>
</dbReference>
<name>A0A9N9V3J9_9HYPO</name>
<keyword evidence="4" id="KW-1185">Reference proteome</keyword>
<organism evidence="3 4">
    <name type="scientific">Clonostachys rhizophaga</name>
    <dbReference type="NCBI Taxonomy" id="160324"/>
    <lineage>
        <taxon>Eukaryota</taxon>
        <taxon>Fungi</taxon>
        <taxon>Dikarya</taxon>
        <taxon>Ascomycota</taxon>
        <taxon>Pezizomycotina</taxon>
        <taxon>Sordariomycetes</taxon>
        <taxon>Hypocreomycetidae</taxon>
        <taxon>Hypocreales</taxon>
        <taxon>Bionectriaceae</taxon>
        <taxon>Clonostachys</taxon>
    </lineage>
</organism>
<dbReference type="InterPro" id="IPR016024">
    <property type="entry name" value="ARM-type_fold"/>
</dbReference>
<proteinExistence type="predicted"/>
<dbReference type="Pfam" id="PF23238">
    <property type="entry name" value="DUF7068"/>
    <property type="match status" value="1"/>
</dbReference>
<keyword evidence="1" id="KW-0677">Repeat</keyword>
<dbReference type="Gene3D" id="3.40.50.300">
    <property type="entry name" value="P-loop containing nucleotide triphosphate hydrolases"/>
    <property type="match status" value="1"/>
</dbReference>
<evidence type="ECO:0000259" key="2">
    <source>
        <dbReference type="PROSITE" id="PS50837"/>
    </source>
</evidence>
<dbReference type="InterPro" id="IPR007111">
    <property type="entry name" value="NACHT_NTPase"/>
</dbReference>
<dbReference type="Pfam" id="PF13646">
    <property type="entry name" value="HEAT_2"/>
    <property type="match status" value="2"/>
</dbReference>
<reference evidence="3" key="1">
    <citation type="submission" date="2021-10" db="EMBL/GenBank/DDBJ databases">
        <authorList>
            <person name="Piombo E."/>
        </authorList>
    </citation>
    <scope>NUCLEOTIDE SEQUENCE</scope>
</reference>
<dbReference type="SMART" id="SM00567">
    <property type="entry name" value="EZ_HEAT"/>
    <property type="match status" value="9"/>
</dbReference>
<evidence type="ECO:0000256" key="1">
    <source>
        <dbReference type="ARBA" id="ARBA00022737"/>
    </source>
</evidence>
<dbReference type="InterPro" id="IPR004155">
    <property type="entry name" value="PBS_lyase_HEAT"/>
</dbReference>
<dbReference type="InterPro" id="IPR041267">
    <property type="entry name" value="NLRP_HD2"/>
</dbReference>
<sequence length="1286" mass="146051">MRLLKWNHGDVCLVDAPEEIPPYAILSHTWGPKNTEVTFEDVISKTGKNKVGYEKIRFCGQQAQRDGLEYFWIDTCCIDKSSSAELSESLNSMFKWYQESETCYVYLSDVSENQSRPGWELSFRKCKWFTRGWTLQELLAPAKIKFFSRKAEYLGDKQSLGQLIHDITKIPIEALHGSCPLSKFATKDRCAWMNGRDTTRPEDQAYALLGIVDAYLPLMYGYGKDKAMLELHEAIYVRKKQNISMVQVDEYLNSHHYSDDRLRIQRLSGENLDMAKCYINLAVVRHMPLNNTAPSNEEASPFNMFRRLGVDDRDTNERVDLATMFDSRRTSQGLMKSPRRIFIRGRAGVGKTTLCKKIVFEFERRNMWSDLFDRVLWVPLRTLKTLSRDSLTLADFFHYHFFRDDQCFGRILAERLGAEVQTRPGMGTGSRTLLILDGLDEVTETWNIDEPMHDLLAKLLNQPNVIITSRPHAQLSLDVENPIDLELETVGFQPKQVDEYLEMALPAPKDAKEIQNFLKRFAIVQGLARIPILLDALCYIWSDNAGNNPILQSMTNFYKYVQQQLMIKDSVRLGKRKVSVANNMGSLQLEDCFKDEVELLEKLAFTGMVNDMVEFEPKTRHFCLRAFKNENDRVLPDQSIRHLSFLRTSDPHKKGADVNYHFLHLTFQEFFAASYFVRQWISNSENFVCYLDLKHGEGKKQETISSFLAQHKYNPRYDIFWRFVAGLLDDEQNGDEIAKFFQAIEEYQSRDLLGPAHQRLVMRCLAEVSKDLASRRDLERRLKAWLLFEIECTPHRPLSRAMELPDHVLLDILRQWKSQEDPSLLSALGSRVTLSSSIQWELLAQLEPKHFPVREIVVRTLGRHISDPEVQEELLTRLDDKDPDIQCTAIETLGYQAGNTEIQRALLGRLDDEESIVRGAAAIALSSHTSDPRVRQILLLALADEGYDARVAAASALSSLAGEPEVQQALLAQLGDTDPINRSIAVDALRSEAGKPEVQKALLARLFDDEDRLVRMAAAGAFRSQTGEPEVQQALLTQLSDKNADVRKYVADVLGNQASEPKVREALLALLSDEDGNVRTYVAIALGNQASEPKVQEALLALLSDEDGDVRTYAADVLRNQASEPKVQEALLVRLSDEDGDVRSCAANALSSQASEPKVQQALIARLNDDDEGVQLRAVETLLRYQDKPLQMFSAEERMVIVRSLIKLSFSQAFSWQVGSGVSTLYTPWGLIKTSIADTKSLSKIIECGRPTGYPVDVLQHAQPGPSLWLSSLPWMRNLFSRNVPT</sequence>
<dbReference type="Pfam" id="PF17776">
    <property type="entry name" value="NLRC4_HD2"/>
    <property type="match status" value="1"/>
</dbReference>
<dbReference type="OrthoDB" id="427518at2759"/>